<dbReference type="OrthoDB" id="1453138at2"/>
<evidence type="ECO:0000256" key="2">
    <source>
        <dbReference type="SAM" id="SignalP"/>
    </source>
</evidence>
<dbReference type="InterPro" id="IPR006665">
    <property type="entry name" value="OmpA-like"/>
</dbReference>
<dbReference type="GO" id="GO:0016020">
    <property type="term" value="C:membrane"/>
    <property type="evidence" value="ECO:0007669"/>
    <property type="project" value="UniProtKB-UniRule"/>
</dbReference>
<feature type="signal peptide" evidence="2">
    <location>
        <begin position="1"/>
        <end position="24"/>
    </location>
</feature>
<evidence type="ECO:0000313" key="4">
    <source>
        <dbReference type="EMBL" id="ANU62406.1"/>
    </source>
</evidence>
<evidence type="ECO:0000259" key="3">
    <source>
        <dbReference type="PROSITE" id="PS51123"/>
    </source>
</evidence>
<keyword evidence="2" id="KW-0732">Signal</keyword>
<dbReference type="EMBL" id="CP015402">
    <property type="protein sequence ID" value="ANU62406.1"/>
    <property type="molecule type" value="Genomic_DNA"/>
</dbReference>
<dbReference type="InterPro" id="IPR036737">
    <property type="entry name" value="OmpA-like_sf"/>
</dbReference>
<evidence type="ECO:0000313" key="6">
    <source>
        <dbReference type="Proteomes" id="UP000186351"/>
    </source>
</evidence>
<dbReference type="Gene3D" id="3.30.1330.60">
    <property type="entry name" value="OmpA-like domain"/>
    <property type="match status" value="1"/>
</dbReference>
<reference evidence="6" key="1">
    <citation type="submission" date="2016-04" db="EMBL/GenBank/DDBJ databases">
        <title>Complete Genome Sequences of Twelve Strains of a Stable Defined Moderately Diverse Mouse Microbiota 2 (sDMDMm2).</title>
        <authorList>
            <person name="Uchimura Y."/>
            <person name="Wyss M."/>
            <person name="Brugiroux S."/>
            <person name="Limenitakis J.P."/>
            <person name="Stecher B."/>
            <person name="McCoy K.D."/>
            <person name="Macpherson A.J."/>
        </authorList>
    </citation>
    <scope>NUCLEOTIDE SEQUENCE [LARGE SCALE GENOMIC DNA]</scope>
    <source>
        <strain evidence="6">YL27</strain>
    </source>
</reference>
<evidence type="ECO:0000256" key="1">
    <source>
        <dbReference type="PROSITE-ProRule" id="PRU00473"/>
    </source>
</evidence>
<dbReference type="GeneID" id="65535349"/>
<evidence type="ECO:0000313" key="7">
    <source>
        <dbReference type="Proteomes" id="UP000306630"/>
    </source>
</evidence>
<keyword evidence="1" id="KW-0472">Membrane</keyword>
<accession>A0A1B1S6I2</accession>
<dbReference type="Proteomes" id="UP000306630">
    <property type="component" value="Unassembled WGS sequence"/>
</dbReference>
<dbReference type="KEGG" id="pary:A4V02_00675"/>
<protein>
    <submittedName>
        <fullName evidence="5">OmpA family protein</fullName>
    </submittedName>
</protein>
<dbReference type="Proteomes" id="UP000186351">
    <property type="component" value="Chromosome"/>
</dbReference>
<dbReference type="STRING" id="1796646.A4V02_00675"/>
<dbReference type="Pfam" id="PF00691">
    <property type="entry name" value="OmpA"/>
    <property type="match status" value="1"/>
</dbReference>
<dbReference type="SUPFAM" id="SSF103088">
    <property type="entry name" value="OmpA-like"/>
    <property type="match status" value="1"/>
</dbReference>
<reference evidence="5 7" key="3">
    <citation type="submission" date="2019-04" db="EMBL/GenBank/DDBJ databases">
        <title>Microbes associate with the intestines of laboratory mice.</title>
        <authorList>
            <person name="Navarre W."/>
            <person name="Wong E."/>
            <person name="Huang K."/>
            <person name="Tropini C."/>
            <person name="Ng K."/>
            <person name="Yu B."/>
        </authorList>
    </citation>
    <scope>NUCLEOTIDE SEQUENCE [LARGE SCALE GENOMIC DNA]</scope>
    <source>
        <strain evidence="5 7">NM06_A21</strain>
    </source>
</reference>
<evidence type="ECO:0000313" key="5">
    <source>
        <dbReference type="EMBL" id="TGY75248.1"/>
    </source>
</evidence>
<name>A0A1B1S6I2_9BACT</name>
<feature type="domain" description="OmpA-like" evidence="3">
    <location>
        <begin position="289"/>
        <end position="400"/>
    </location>
</feature>
<gene>
    <name evidence="4" type="ORF">A4V02_00675</name>
    <name evidence="5" type="ORF">E5333_04515</name>
</gene>
<sequence>MKKNILFGFAACGAMLLSANVATAQEAVAVEEVTITETEAVECGDHFYSERGANWFLQIGAGMELPMTDRIADGQEHHRHITASYNIAFGKWFSPYLAWRIGATGGAYHVDADGYNKAKYINANADLMWDMFNSFGSVKSDRFLSVIPFVGLGVSRSWGWAHDPALYTQHGAVKTRVWEFPVSVGLQLRFRLCKYVDFFAEGRYGLFGDEFDGSAIGQNVDMNLNVLGGFNINFGGREFKSFNPCDYLGYINQLNGQVNDLRGALATCGAALAAAEAQLPCPEVVAPECPDAQAPLLSTVRFTINSAKITSTETVNVYNIAQWMKANPNSNVVIKGYADKDTGTASYNMKLSERRAQNVYNMLTKEYGIPADRLTIKAEGSDSQVYDVNNWNRIVIFSQN</sequence>
<accession>A0A1Z2XFA2</accession>
<dbReference type="EMBL" id="SRYD01000013">
    <property type="protein sequence ID" value="TGY75248.1"/>
    <property type="molecule type" value="Genomic_DNA"/>
</dbReference>
<feature type="chain" id="PRO_5008529265" evidence="2">
    <location>
        <begin position="25"/>
        <end position="400"/>
    </location>
</feature>
<dbReference type="PANTHER" id="PTHR30329:SF21">
    <property type="entry name" value="LIPOPROTEIN YIAD-RELATED"/>
    <property type="match status" value="1"/>
</dbReference>
<organism evidence="4 6">
    <name type="scientific">Muribaculum intestinale</name>
    <dbReference type="NCBI Taxonomy" id="1796646"/>
    <lineage>
        <taxon>Bacteria</taxon>
        <taxon>Pseudomonadati</taxon>
        <taxon>Bacteroidota</taxon>
        <taxon>Bacteroidia</taxon>
        <taxon>Bacteroidales</taxon>
        <taxon>Muribaculaceae</taxon>
        <taxon>Muribaculum</taxon>
    </lineage>
</organism>
<dbReference type="InterPro" id="IPR050330">
    <property type="entry name" value="Bact_OuterMem_StrucFunc"/>
</dbReference>
<dbReference type="AlphaFoldDB" id="A0A1B1S6I2"/>
<dbReference type="PANTHER" id="PTHR30329">
    <property type="entry name" value="STATOR ELEMENT OF FLAGELLAR MOTOR COMPLEX"/>
    <property type="match status" value="1"/>
</dbReference>
<dbReference type="PROSITE" id="PS51123">
    <property type="entry name" value="OMPA_2"/>
    <property type="match status" value="1"/>
</dbReference>
<proteinExistence type="predicted"/>
<reference evidence="4" key="2">
    <citation type="submission" date="2017-04" db="EMBL/GenBank/DDBJ databases">
        <title>Complete Genome Sequences of Twelve Strains of a Stable Defined Moderately Diverse Mouse Microbiota 2 (sDMDMm2).</title>
        <authorList>
            <person name="Uchimura Y."/>
            <person name="Wyss M."/>
            <person name="Brugiroux S."/>
            <person name="Limenitakis J.P."/>
            <person name="Stecher B."/>
            <person name="McCoy K.D."/>
            <person name="Macpherson A.J."/>
        </authorList>
    </citation>
    <scope>NUCLEOTIDE SEQUENCE</scope>
    <source>
        <strain evidence="4">YL27</strain>
    </source>
</reference>
<keyword evidence="6" id="KW-1185">Reference proteome</keyword>
<dbReference type="RefSeq" id="WP_068959805.1">
    <property type="nucleotide sequence ID" value="NZ_CAJTAP010000010.1"/>
</dbReference>
<dbReference type="CDD" id="cd07185">
    <property type="entry name" value="OmpA_C-like"/>
    <property type="match status" value="1"/>
</dbReference>